<organism evidence="2 3">
    <name type="scientific">Portunus trituberculatus</name>
    <name type="common">Swimming crab</name>
    <name type="synonym">Neptunus trituberculatus</name>
    <dbReference type="NCBI Taxonomy" id="210409"/>
    <lineage>
        <taxon>Eukaryota</taxon>
        <taxon>Metazoa</taxon>
        <taxon>Ecdysozoa</taxon>
        <taxon>Arthropoda</taxon>
        <taxon>Crustacea</taxon>
        <taxon>Multicrustacea</taxon>
        <taxon>Malacostraca</taxon>
        <taxon>Eumalacostraca</taxon>
        <taxon>Eucarida</taxon>
        <taxon>Decapoda</taxon>
        <taxon>Pleocyemata</taxon>
        <taxon>Brachyura</taxon>
        <taxon>Eubrachyura</taxon>
        <taxon>Portunoidea</taxon>
        <taxon>Portunidae</taxon>
        <taxon>Portuninae</taxon>
        <taxon>Portunus</taxon>
    </lineage>
</organism>
<keyword evidence="3" id="KW-1185">Reference proteome</keyword>
<dbReference type="Proteomes" id="UP000324222">
    <property type="component" value="Unassembled WGS sequence"/>
</dbReference>
<dbReference type="Pfam" id="PF12205">
    <property type="entry name" value="GIT1_C"/>
    <property type="match status" value="1"/>
</dbReference>
<dbReference type="InterPro" id="IPR047161">
    <property type="entry name" value="GIT-like"/>
</dbReference>
<dbReference type="GO" id="GO:0098793">
    <property type="term" value="C:presynapse"/>
    <property type="evidence" value="ECO:0007669"/>
    <property type="project" value="GOC"/>
</dbReference>
<dbReference type="GO" id="GO:0007420">
    <property type="term" value="P:brain development"/>
    <property type="evidence" value="ECO:0007669"/>
    <property type="project" value="InterPro"/>
</dbReference>
<dbReference type="GO" id="GO:0005096">
    <property type="term" value="F:GTPase activator activity"/>
    <property type="evidence" value="ECO:0007669"/>
    <property type="project" value="InterPro"/>
</dbReference>
<reference evidence="2 3" key="1">
    <citation type="submission" date="2019-05" db="EMBL/GenBank/DDBJ databases">
        <title>Another draft genome of Portunus trituberculatus and its Hox gene families provides insights of decapod evolution.</title>
        <authorList>
            <person name="Jeong J.-H."/>
            <person name="Song I."/>
            <person name="Kim S."/>
            <person name="Choi T."/>
            <person name="Kim D."/>
            <person name="Ryu S."/>
            <person name="Kim W."/>
        </authorList>
    </citation>
    <scope>NUCLEOTIDE SEQUENCE [LARGE SCALE GENOMIC DNA]</scope>
    <source>
        <tissue evidence="2">Muscle</tissue>
    </source>
</reference>
<dbReference type="GO" id="GO:0032012">
    <property type="term" value="P:regulation of ARF protein signal transduction"/>
    <property type="evidence" value="ECO:0007669"/>
    <property type="project" value="InterPro"/>
</dbReference>
<sequence length="128" mass="14032">MLSINLFDAQTAGTYRKSCVEVKSINTVTLPSLIAVFQRVSGEYDNTRARSPSLEASETTPLSASYALPTQEEVVKKTEVITKKIQELLISAQEGRQEAFMPCAEQIHSAVLDMDSIFPKASLLSSCM</sequence>
<evidence type="ECO:0000259" key="1">
    <source>
        <dbReference type="Pfam" id="PF12205"/>
    </source>
</evidence>
<evidence type="ECO:0000313" key="3">
    <source>
        <dbReference type="Proteomes" id="UP000324222"/>
    </source>
</evidence>
<dbReference type="OrthoDB" id="5588096at2759"/>
<evidence type="ECO:0000313" key="2">
    <source>
        <dbReference type="EMBL" id="MPC44468.1"/>
    </source>
</evidence>
<gene>
    <name evidence="2" type="primary">GIT2</name>
    <name evidence="2" type="ORF">E2C01_038141</name>
</gene>
<dbReference type="GO" id="GO:0008277">
    <property type="term" value="P:regulation of G protein-coupled receptor signaling pathway"/>
    <property type="evidence" value="ECO:0007669"/>
    <property type="project" value="TreeGrafter"/>
</dbReference>
<dbReference type="InterPro" id="IPR022018">
    <property type="entry name" value="GIT1_C"/>
</dbReference>
<dbReference type="GO" id="GO:0036465">
    <property type="term" value="P:synaptic vesicle recycling"/>
    <property type="evidence" value="ECO:0007669"/>
    <property type="project" value="TreeGrafter"/>
</dbReference>
<dbReference type="AlphaFoldDB" id="A0A5B7FHQ4"/>
<feature type="domain" description="ARF GTPase-activating protein GIT1 C-terminal" evidence="1">
    <location>
        <begin position="72"/>
        <end position="122"/>
    </location>
</feature>
<name>A0A5B7FHQ4_PORTR</name>
<dbReference type="GO" id="GO:0031267">
    <property type="term" value="F:small GTPase binding"/>
    <property type="evidence" value="ECO:0007669"/>
    <property type="project" value="TreeGrafter"/>
</dbReference>
<dbReference type="EMBL" id="VSRR010006295">
    <property type="protein sequence ID" value="MPC44468.1"/>
    <property type="molecule type" value="Genomic_DNA"/>
</dbReference>
<dbReference type="PANTHER" id="PTHR46097">
    <property type="entry name" value="G PROTEIN-COUPLED RECEPTOR KINASE INTERACTING ARFGAP"/>
    <property type="match status" value="1"/>
</dbReference>
<accession>A0A5B7FHQ4</accession>
<protein>
    <submittedName>
        <fullName evidence="2">ARF GTPase-activating protein GIT2</fullName>
    </submittedName>
</protein>
<dbReference type="PANTHER" id="PTHR46097:SF3">
    <property type="entry name" value="ARF GTPASE-ACTIVATING PROTEIN GIT"/>
    <property type="match status" value="1"/>
</dbReference>
<proteinExistence type="predicted"/>
<comment type="caution">
    <text evidence="2">The sequence shown here is derived from an EMBL/GenBank/DDBJ whole genome shotgun (WGS) entry which is preliminary data.</text>
</comment>
<dbReference type="Gene3D" id="1.20.120.330">
    <property type="entry name" value="Nucleotidyltransferases domain 2"/>
    <property type="match status" value="1"/>
</dbReference>